<dbReference type="CDD" id="cd05289">
    <property type="entry name" value="MDR_like_2"/>
    <property type="match status" value="1"/>
</dbReference>
<dbReference type="RefSeq" id="WP_044569683.1">
    <property type="nucleotide sequence ID" value="NZ_BAABDR010000068.1"/>
</dbReference>
<dbReference type="PANTHER" id="PTHR44154:SF1">
    <property type="entry name" value="QUINONE OXIDOREDUCTASE"/>
    <property type="match status" value="1"/>
</dbReference>
<gene>
    <name evidence="4" type="ORF">J2Z30_001864</name>
    <name evidence="3" type="ORF">SIRAN3225</name>
</gene>
<dbReference type="SUPFAM" id="SSF50129">
    <property type="entry name" value="GroES-like"/>
    <property type="match status" value="1"/>
</dbReference>
<dbReference type="Pfam" id="PF13602">
    <property type="entry name" value="ADH_zinc_N_2"/>
    <property type="match status" value="1"/>
</dbReference>
<keyword evidence="1" id="KW-0521">NADP</keyword>
<accession>A0A060ZJZ7</accession>
<dbReference type="Gene3D" id="3.90.180.10">
    <property type="entry name" value="Medium-chain alcohol dehydrogenases, catalytic domain"/>
    <property type="match status" value="1"/>
</dbReference>
<evidence type="ECO:0000259" key="2">
    <source>
        <dbReference type="SMART" id="SM00829"/>
    </source>
</evidence>
<feature type="domain" description="Enoyl reductase (ER)" evidence="2">
    <location>
        <begin position="10"/>
        <end position="306"/>
    </location>
</feature>
<dbReference type="InterPro" id="IPR011032">
    <property type="entry name" value="GroES-like_sf"/>
</dbReference>
<dbReference type="AlphaFoldDB" id="A0A060ZJZ7"/>
<dbReference type="HOGENOM" id="CLU_026673_3_3_11"/>
<dbReference type="InterPro" id="IPR051603">
    <property type="entry name" value="Zinc-ADH_QOR/CCCR"/>
</dbReference>
<dbReference type="InterPro" id="IPR013154">
    <property type="entry name" value="ADH-like_N"/>
</dbReference>
<sequence>MRAVGITSFGGPEALTVVDVPVPEPAAGQVRIKVAAAAVANFDLVARAGWLGPMLPAAPLYVFGWDASGTVDAVGPGVVGFAPGDPVVAVSDWLDTKVGTQAEYVVLDAAALAAAPSTVDLTEAAALPVNAHTATRALDLLGLEAGQTLAITGAGGAVGGFTLELARERGLKVVGLASARDEEFVTSRDAVYVPRSDDPVGALRAVAPEGVDAMVDAAAIGPQMVGTVKDGGAFASLTPPKTPEPERGIEVHRVHMHSDGAELSRLAALVDRGRLTLRVHQTVPFEQAAQAHEMLAKGGIRGRLVLIP</sequence>
<dbReference type="GO" id="GO:0016491">
    <property type="term" value="F:oxidoreductase activity"/>
    <property type="evidence" value="ECO:0007669"/>
    <property type="project" value="InterPro"/>
</dbReference>
<dbReference type="EMBL" id="JAGGLR010000004">
    <property type="protein sequence ID" value="MBP2060862.1"/>
    <property type="molecule type" value="Genomic_DNA"/>
</dbReference>
<dbReference type="EMBL" id="LK022848">
    <property type="protein sequence ID" value="CDR06323.1"/>
    <property type="molecule type" value="Genomic_DNA"/>
</dbReference>
<reference evidence="4 5" key="2">
    <citation type="submission" date="2021-03" db="EMBL/GenBank/DDBJ databases">
        <title>Genomic Encyclopedia of Type Strains, Phase IV (KMG-IV): sequencing the most valuable type-strain genomes for metagenomic binning, comparative biology and taxonomic classification.</title>
        <authorList>
            <person name="Goeker M."/>
        </authorList>
    </citation>
    <scope>NUCLEOTIDE SEQUENCE [LARGE SCALE GENOMIC DNA]</scope>
    <source>
        <strain evidence="4 5">DSM 41954</strain>
    </source>
</reference>
<keyword evidence="5" id="KW-1185">Reference proteome</keyword>
<dbReference type="GeneID" id="32470021"/>
<evidence type="ECO:0000256" key="1">
    <source>
        <dbReference type="ARBA" id="ARBA00022857"/>
    </source>
</evidence>
<reference evidence="3" key="1">
    <citation type="submission" date="2014-05" db="EMBL/GenBank/DDBJ databases">
        <authorList>
            <person name="Horn Fabian"/>
        </authorList>
    </citation>
    <scope>NUCLEOTIDE SEQUENCE</scope>
</reference>
<dbReference type="SUPFAM" id="SSF51735">
    <property type="entry name" value="NAD(P)-binding Rossmann-fold domains"/>
    <property type="match status" value="1"/>
</dbReference>
<dbReference type="InterPro" id="IPR020843">
    <property type="entry name" value="ER"/>
</dbReference>
<dbReference type="PANTHER" id="PTHR44154">
    <property type="entry name" value="QUINONE OXIDOREDUCTASE"/>
    <property type="match status" value="1"/>
</dbReference>
<protein>
    <submittedName>
        <fullName evidence="3">Alcohol dehydrogenase zinc-binding domainprotein</fullName>
    </submittedName>
    <submittedName>
        <fullName evidence="4">NADPH:quinone reductase-like Zn-dependent oxidoreductase</fullName>
    </submittedName>
</protein>
<evidence type="ECO:0000313" key="3">
    <source>
        <dbReference type="EMBL" id="CDR06323.1"/>
    </source>
</evidence>
<dbReference type="Pfam" id="PF08240">
    <property type="entry name" value="ADH_N"/>
    <property type="match status" value="1"/>
</dbReference>
<dbReference type="Proteomes" id="UP000756710">
    <property type="component" value="Unassembled WGS sequence"/>
</dbReference>
<dbReference type="Gene3D" id="3.40.50.720">
    <property type="entry name" value="NAD(P)-binding Rossmann-like Domain"/>
    <property type="match status" value="1"/>
</dbReference>
<dbReference type="SMART" id="SM00829">
    <property type="entry name" value="PKS_ER"/>
    <property type="match status" value="1"/>
</dbReference>
<evidence type="ECO:0000313" key="5">
    <source>
        <dbReference type="Proteomes" id="UP000756710"/>
    </source>
</evidence>
<dbReference type="InterPro" id="IPR036291">
    <property type="entry name" value="NAD(P)-bd_dom_sf"/>
</dbReference>
<proteinExistence type="predicted"/>
<evidence type="ECO:0000313" key="4">
    <source>
        <dbReference type="EMBL" id="MBP2060862.1"/>
    </source>
</evidence>
<name>A0A060ZJZ7_9ACTN</name>
<organism evidence="3">
    <name type="scientific">Streptomyces iranensis</name>
    <dbReference type="NCBI Taxonomy" id="576784"/>
    <lineage>
        <taxon>Bacteria</taxon>
        <taxon>Bacillati</taxon>
        <taxon>Actinomycetota</taxon>
        <taxon>Actinomycetes</taxon>
        <taxon>Kitasatosporales</taxon>
        <taxon>Streptomycetaceae</taxon>
        <taxon>Streptomyces</taxon>
        <taxon>Streptomyces violaceusniger group</taxon>
    </lineage>
</organism>